<accession>U6KEK9</accession>
<keyword evidence="3" id="KW-1185">Reference proteome</keyword>
<evidence type="ECO:0000313" key="2">
    <source>
        <dbReference type="EMBL" id="CDJ35241.1"/>
    </source>
</evidence>
<name>U6KEK9_9EIME</name>
<dbReference type="OrthoDB" id="348012at2759"/>
<dbReference type="Pfam" id="PF00188">
    <property type="entry name" value="CAP"/>
    <property type="match status" value="1"/>
</dbReference>
<dbReference type="InterPro" id="IPR035940">
    <property type="entry name" value="CAP_sf"/>
</dbReference>
<dbReference type="Proteomes" id="UP000030744">
    <property type="component" value="Unassembled WGS sequence"/>
</dbReference>
<evidence type="ECO:0000259" key="1">
    <source>
        <dbReference type="Pfam" id="PF00188"/>
    </source>
</evidence>
<feature type="domain" description="SCP" evidence="1">
    <location>
        <begin position="39"/>
        <end position="130"/>
    </location>
</feature>
<evidence type="ECO:0000313" key="3">
    <source>
        <dbReference type="Proteomes" id="UP000030744"/>
    </source>
</evidence>
<organism evidence="2 3">
    <name type="scientific">Eimeria mitis</name>
    <dbReference type="NCBI Taxonomy" id="44415"/>
    <lineage>
        <taxon>Eukaryota</taxon>
        <taxon>Sar</taxon>
        <taxon>Alveolata</taxon>
        <taxon>Apicomplexa</taxon>
        <taxon>Conoidasida</taxon>
        <taxon>Coccidia</taxon>
        <taxon>Eucoccidiorida</taxon>
        <taxon>Eimeriorina</taxon>
        <taxon>Eimeriidae</taxon>
        <taxon>Eimeria</taxon>
    </lineage>
</organism>
<protein>
    <submittedName>
        <fullName evidence="2">SAG family member</fullName>
    </submittedName>
</protein>
<dbReference type="VEuPathDB" id="ToxoDB:EMH_0096150"/>
<sequence>MSVRIGVLTENSELAGDLKTAFTQLPTEPSAGTCEGSIAEFKKTKFLAQLTDAGDQEYRQAVEKALKAGLDELPSYPENDGEWQKFWEKPNGANLARLLSSKSTKVGCAVGTCTKTDEARTGTSITYLFCQMDPAAEENKAPFE</sequence>
<dbReference type="EMBL" id="HG688001">
    <property type="protein sequence ID" value="CDJ35241.1"/>
    <property type="molecule type" value="Genomic_DNA"/>
</dbReference>
<gene>
    <name evidence="2" type="ORF">EMH_0096150</name>
</gene>
<reference evidence="2" key="2">
    <citation type="submission" date="2013-10" db="EMBL/GenBank/DDBJ databases">
        <authorList>
            <person name="Aslett M."/>
        </authorList>
    </citation>
    <scope>NUCLEOTIDE SEQUENCE [LARGE SCALE GENOMIC DNA]</scope>
    <source>
        <strain evidence="2">Houghton</strain>
    </source>
</reference>
<dbReference type="AlphaFoldDB" id="U6KEK9"/>
<reference evidence="2" key="1">
    <citation type="submission" date="2013-10" db="EMBL/GenBank/DDBJ databases">
        <title>Genomic analysis of the causative agents of coccidiosis in chickens.</title>
        <authorList>
            <person name="Reid A.J."/>
            <person name="Blake D."/>
            <person name="Billington K."/>
            <person name="Browne H."/>
            <person name="Dunn M."/>
            <person name="Hung S."/>
            <person name="Kawahara F."/>
            <person name="Miranda-Saavedra D."/>
            <person name="Mourier T."/>
            <person name="Nagra H."/>
            <person name="Otto T.D."/>
            <person name="Rawlings N."/>
            <person name="Sanchez A."/>
            <person name="Sanders M."/>
            <person name="Subramaniam C."/>
            <person name="Tay Y."/>
            <person name="Dear P."/>
            <person name="Doerig C."/>
            <person name="Gruber A."/>
            <person name="Parkinson J."/>
            <person name="Shirley M."/>
            <person name="Wan K.L."/>
            <person name="Berriman M."/>
            <person name="Tomley F."/>
            <person name="Pain A."/>
        </authorList>
    </citation>
    <scope>NUCLEOTIDE SEQUENCE [LARGE SCALE GENOMIC DNA]</scope>
    <source>
        <strain evidence="2">Houghton</strain>
    </source>
</reference>
<dbReference type="Gene3D" id="3.40.33.10">
    <property type="entry name" value="CAP"/>
    <property type="match status" value="1"/>
</dbReference>
<proteinExistence type="predicted"/>
<dbReference type="InterPro" id="IPR014044">
    <property type="entry name" value="CAP_dom"/>
</dbReference>
<dbReference type="GeneID" id="25383663"/>
<dbReference type="RefSeq" id="XP_013357803.1">
    <property type="nucleotide sequence ID" value="XM_013502349.1"/>
</dbReference>